<sequence>MTRTPAASLLPGSSFSHFPIDIESAKAFGKLYASITKRHEEGSLYREFVKLQA</sequence>
<dbReference type="Proteomes" id="UP000556026">
    <property type="component" value="Unassembled WGS sequence"/>
</dbReference>
<gene>
    <name evidence="1" type="ORF">GMST_34820</name>
</gene>
<proteinExistence type="predicted"/>
<dbReference type="AlphaFoldDB" id="A0A6V8MMR2"/>
<evidence type="ECO:0000313" key="1">
    <source>
        <dbReference type="EMBL" id="GFO61157.1"/>
    </source>
</evidence>
<reference evidence="2" key="1">
    <citation type="submission" date="2020-06" db="EMBL/GenBank/DDBJ databases">
        <title>Draft genomic sequence of Geomonas sp. Red330.</title>
        <authorList>
            <person name="Itoh H."/>
            <person name="Zhenxing X."/>
            <person name="Ushijima N."/>
            <person name="Masuda Y."/>
            <person name="Shiratori Y."/>
            <person name="Senoo K."/>
        </authorList>
    </citation>
    <scope>NUCLEOTIDE SEQUENCE [LARGE SCALE GENOMIC DNA]</scope>
    <source>
        <strain evidence="2">Red330</strain>
    </source>
</reference>
<organism evidence="1 2">
    <name type="scientific">Geomonas silvestris</name>
    <dbReference type="NCBI Taxonomy" id="2740184"/>
    <lineage>
        <taxon>Bacteria</taxon>
        <taxon>Pseudomonadati</taxon>
        <taxon>Thermodesulfobacteriota</taxon>
        <taxon>Desulfuromonadia</taxon>
        <taxon>Geobacterales</taxon>
        <taxon>Geobacteraceae</taxon>
        <taxon>Geomonas</taxon>
    </lineage>
</organism>
<accession>A0A6V8MMR2</accession>
<comment type="caution">
    <text evidence="1">The sequence shown here is derived from an EMBL/GenBank/DDBJ whole genome shotgun (WGS) entry which is preliminary data.</text>
</comment>
<dbReference type="EMBL" id="BLXX01000012">
    <property type="protein sequence ID" value="GFO61157.1"/>
    <property type="molecule type" value="Genomic_DNA"/>
</dbReference>
<dbReference type="RefSeq" id="WP_183355952.1">
    <property type="nucleotide sequence ID" value="NZ_BLXX01000012.1"/>
</dbReference>
<protein>
    <submittedName>
        <fullName evidence="1">Uncharacterized protein</fullName>
    </submittedName>
</protein>
<evidence type="ECO:0000313" key="2">
    <source>
        <dbReference type="Proteomes" id="UP000556026"/>
    </source>
</evidence>
<keyword evidence="2" id="KW-1185">Reference proteome</keyword>
<name>A0A6V8MMR2_9BACT</name>